<evidence type="ECO:0000313" key="2">
    <source>
        <dbReference type="Proteomes" id="UP000184396"/>
    </source>
</evidence>
<proteinExistence type="predicted"/>
<dbReference type="OrthoDB" id="1447646at2"/>
<accession>A0A1M6DMY2</accession>
<keyword evidence="2" id="KW-1185">Reference proteome</keyword>
<reference evidence="1 2" key="1">
    <citation type="submission" date="2016-11" db="EMBL/GenBank/DDBJ databases">
        <authorList>
            <person name="Jaros S."/>
            <person name="Januszkiewicz K."/>
            <person name="Wedrychowicz H."/>
        </authorList>
    </citation>
    <scope>NUCLEOTIDE SEQUENCE [LARGE SCALE GENOMIC DNA]</scope>
    <source>
        <strain evidence="1 2">CGMCC 1.12213</strain>
    </source>
</reference>
<organism evidence="1 2">
    <name type="scientific">Algibacter luteus</name>
    <dbReference type="NCBI Taxonomy" id="1178825"/>
    <lineage>
        <taxon>Bacteria</taxon>
        <taxon>Pseudomonadati</taxon>
        <taxon>Bacteroidota</taxon>
        <taxon>Flavobacteriia</taxon>
        <taxon>Flavobacteriales</taxon>
        <taxon>Flavobacteriaceae</taxon>
        <taxon>Algibacter</taxon>
    </lineage>
</organism>
<sequence length="172" mass="19974">MKYFYAFYLIICFVSCKAKSNLTPEKTGDVTTILCPEDGVCTFEILENSALKNKIDHLGSIYPEIVPGNTLVAKFEYKKNNDINLQDSSYREELYIELDKSNPEIETENLKNENLFFARWCYCKGQTGFYKINKGKLKVVKISEKDYQINLSFIIDEVPQIINKINYNFSLQ</sequence>
<dbReference type="Proteomes" id="UP000184396">
    <property type="component" value="Unassembled WGS sequence"/>
</dbReference>
<dbReference type="AlphaFoldDB" id="A0A1M6DMY2"/>
<dbReference type="STRING" id="1178825.SAMN05216261_1653"/>
<dbReference type="EMBL" id="FQYK01000003">
    <property type="protein sequence ID" value="SHI74596.1"/>
    <property type="molecule type" value="Genomic_DNA"/>
</dbReference>
<dbReference type="RefSeq" id="WP_019386804.1">
    <property type="nucleotide sequence ID" value="NZ_ALIH01000003.1"/>
</dbReference>
<evidence type="ECO:0000313" key="1">
    <source>
        <dbReference type="EMBL" id="SHI74596.1"/>
    </source>
</evidence>
<gene>
    <name evidence="1" type="ORF">SAMN05216261_1653</name>
</gene>
<dbReference type="eggNOG" id="ENOG50331EM">
    <property type="taxonomic scope" value="Bacteria"/>
</dbReference>
<protein>
    <submittedName>
        <fullName evidence="1">Uncharacterized protein</fullName>
    </submittedName>
</protein>
<name>A0A1M6DMY2_9FLAO</name>